<evidence type="ECO:0000256" key="1">
    <source>
        <dbReference type="SAM" id="MobiDB-lite"/>
    </source>
</evidence>
<proteinExistence type="predicted"/>
<comment type="caution">
    <text evidence="2">The sequence shown here is derived from an EMBL/GenBank/DDBJ whole genome shotgun (WGS) entry which is preliminary data.</text>
</comment>
<accession>A0ABV4EQG2</accession>
<keyword evidence="3" id="KW-1185">Reference proteome</keyword>
<sequence>MDPAAFAALVEQCAPTPDLVRPLTAIVRQASAFEPLLITIEGRKPVPILASDRGEAIQLTTEAIATGQRVRTGLAQLDPAETRQAGLTPATTFDACQHIAGLGRLFGARLKAVSIKSSDRDQAVARVVASFAARTPSQTAEPHIQPTASADTKRSTSDVSPINPPSPLVSEHPRWDVYRSGRGTSAFVYDR</sequence>
<feature type="compositionally biased region" description="Polar residues" evidence="1">
    <location>
        <begin position="135"/>
        <end position="150"/>
    </location>
</feature>
<evidence type="ECO:0000313" key="3">
    <source>
        <dbReference type="Proteomes" id="UP001565471"/>
    </source>
</evidence>
<dbReference type="RefSeq" id="WP_016846643.1">
    <property type="nucleotide sequence ID" value="NZ_CP126027.1"/>
</dbReference>
<protein>
    <submittedName>
        <fullName evidence="2">Type IV secretion system protein VirB1</fullName>
    </submittedName>
</protein>
<feature type="region of interest" description="Disordered" evidence="1">
    <location>
        <begin position="135"/>
        <end position="174"/>
    </location>
</feature>
<organism evidence="2 3">
    <name type="scientific">Bradyrhizobium elkanii</name>
    <dbReference type="NCBI Taxonomy" id="29448"/>
    <lineage>
        <taxon>Bacteria</taxon>
        <taxon>Pseudomonadati</taxon>
        <taxon>Pseudomonadota</taxon>
        <taxon>Alphaproteobacteria</taxon>
        <taxon>Hyphomicrobiales</taxon>
        <taxon>Nitrobacteraceae</taxon>
        <taxon>Bradyrhizobium</taxon>
    </lineage>
</organism>
<dbReference type="EMBL" id="JBGBZA010000001">
    <property type="protein sequence ID" value="MEY9313372.1"/>
    <property type="molecule type" value="Genomic_DNA"/>
</dbReference>
<evidence type="ECO:0000313" key="2">
    <source>
        <dbReference type="EMBL" id="MEY9313372.1"/>
    </source>
</evidence>
<gene>
    <name evidence="2" type="ORF">ABIF29_000171</name>
</gene>
<name>A0ABV4EQG2_BRAEL</name>
<reference evidence="2 3" key="1">
    <citation type="submission" date="2024-07" db="EMBL/GenBank/DDBJ databases">
        <title>Genomic Encyclopedia of Type Strains, Phase V (KMG-V): Genome sequencing to study the core and pangenomes of soil and plant-associated prokaryotes.</title>
        <authorList>
            <person name="Whitman W."/>
        </authorList>
    </citation>
    <scope>NUCLEOTIDE SEQUENCE [LARGE SCALE GENOMIC DNA]</scope>
    <source>
        <strain evidence="2 3">USDA 415</strain>
    </source>
</reference>
<dbReference type="Proteomes" id="UP001565471">
    <property type="component" value="Unassembled WGS sequence"/>
</dbReference>